<accession>A0A9P4Y4K9</accession>
<gene>
    <name evidence="1" type="ORF">M406DRAFT_330200</name>
</gene>
<organism evidence="1 2">
    <name type="scientific">Cryphonectria parasitica (strain ATCC 38755 / EP155)</name>
    <dbReference type="NCBI Taxonomy" id="660469"/>
    <lineage>
        <taxon>Eukaryota</taxon>
        <taxon>Fungi</taxon>
        <taxon>Dikarya</taxon>
        <taxon>Ascomycota</taxon>
        <taxon>Pezizomycotina</taxon>
        <taxon>Sordariomycetes</taxon>
        <taxon>Sordariomycetidae</taxon>
        <taxon>Diaporthales</taxon>
        <taxon>Cryphonectriaceae</taxon>
        <taxon>Cryphonectria-Endothia species complex</taxon>
        <taxon>Cryphonectria</taxon>
    </lineage>
</organism>
<dbReference type="RefSeq" id="XP_040777336.1">
    <property type="nucleotide sequence ID" value="XM_040920492.1"/>
</dbReference>
<proteinExistence type="predicted"/>
<keyword evidence="2" id="KW-1185">Reference proteome</keyword>
<evidence type="ECO:0000313" key="1">
    <source>
        <dbReference type="EMBL" id="KAF3766375.1"/>
    </source>
</evidence>
<evidence type="ECO:0000313" key="2">
    <source>
        <dbReference type="Proteomes" id="UP000803844"/>
    </source>
</evidence>
<name>A0A9P4Y4K9_CRYP1</name>
<sequence>MADTQMTSAAKYALRKMVEKLRADGVTLKEMHTELRAVFPKITFTDVCNELLSSSLAQPQSTNHTTFVRSAAGHHPASVEQYFNNNTADNETDGLWDMTNTRDMYLPSEKGSTCLSDNEWYQNSDYASLAPSDSASCIVTKTARVQRMNETIKYGTTMFIELNMEPVIKRNGEENFFGLTPFYDLEAEGCEPTCRCYEC</sequence>
<dbReference type="EMBL" id="MU032347">
    <property type="protein sequence ID" value="KAF3766375.1"/>
    <property type="molecule type" value="Genomic_DNA"/>
</dbReference>
<protein>
    <submittedName>
        <fullName evidence="1">Uncharacterized protein</fullName>
    </submittedName>
</protein>
<dbReference type="Proteomes" id="UP000803844">
    <property type="component" value="Unassembled WGS sequence"/>
</dbReference>
<dbReference type="AlphaFoldDB" id="A0A9P4Y4K9"/>
<comment type="caution">
    <text evidence="1">The sequence shown here is derived from an EMBL/GenBank/DDBJ whole genome shotgun (WGS) entry which is preliminary data.</text>
</comment>
<dbReference type="GeneID" id="63837621"/>
<reference evidence="1" key="1">
    <citation type="journal article" date="2020" name="Phytopathology">
        <title>Genome sequence of the chestnut blight fungus Cryphonectria parasitica EP155: A fundamental resource for an archetypical invasive plant pathogen.</title>
        <authorList>
            <person name="Crouch J.A."/>
            <person name="Dawe A."/>
            <person name="Aerts A."/>
            <person name="Barry K."/>
            <person name="Churchill A.C.L."/>
            <person name="Grimwood J."/>
            <person name="Hillman B."/>
            <person name="Milgroom M.G."/>
            <person name="Pangilinan J."/>
            <person name="Smith M."/>
            <person name="Salamov A."/>
            <person name="Schmutz J."/>
            <person name="Yadav J."/>
            <person name="Grigoriev I.V."/>
            <person name="Nuss D."/>
        </authorList>
    </citation>
    <scope>NUCLEOTIDE SEQUENCE</scope>
    <source>
        <strain evidence="1">EP155</strain>
    </source>
</reference>